<dbReference type="EC" id="2.3.1.-" evidence="2"/>
<dbReference type="Pfam" id="PF02794">
    <property type="entry name" value="HlyC"/>
    <property type="match status" value="1"/>
</dbReference>
<evidence type="ECO:0000256" key="1">
    <source>
        <dbReference type="ARBA" id="ARBA00005686"/>
    </source>
</evidence>
<comment type="similarity">
    <text evidence="1 2">Belongs to the RTX toxin acyltransferase family.</text>
</comment>
<dbReference type="EMBL" id="FRCX01000005">
    <property type="protein sequence ID" value="SHN20008.1"/>
    <property type="molecule type" value="Genomic_DNA"/>
</dbReference>
<dbReference type="GO" id="GO:0005737">
    <property type="term" value="C:cytoplasm"/>
    <property type="evidence" value="ECO:0007669"/>
    <property type="project" value="UniProtKB-SubCell"/>
</dbReference>
<keyword evidence="2 3" id="KW-0808">Transferase</keyword>
<dbReference type="InterPro" id="IPR003996">
    <property type="entry name" value="RTX_toxin-activating_protC_bac"/>
</dbReference>
<accession>A0A1M7PRM7</accession>
<comment type="function">
    <text evidence="2">Involved in fatty acylation of protoxin at internal lysine residues, thereby converting it to the active toxin.</text>
</comment>
<dbReference type="GO" id="GO:0016746">
    <property type="term" value="F:acyltransferase activity"/>
    <property type="evidence" value="ECO:0007669"/>
    <property type="project" value="UniProtKB-UniRule"/>
</dbReference>
<keyword evidence="2 3" id="KW-0012">Acyltransferase</keyword>
<keyword evidence="2" id="KW-0204">Cytolysis</keyword>
<organism evidence="3 4">
    <name type="scientific">Duganella sacchari</name>
    <dbReference type="NCBI Taxonomy" id="551987"/>
    <lineage>
        <taxon>Bacteria</taxon>
        <taxon>Pseudomonadati</taxon>
        <taxon>Pseudomonadota</taxon>
        <taxon>Betaproteobacteria</taxon>
        <taxon>Burkholderiales</taxon>
        <taxon>Oxalobacteraceae</taxon>
        <taxon>Telluria group</taxon>
        <taxon>Duganella</taxon>
    </lineage>
</organism>
<sequence length="176" mass="20784">MDIRAEQLGLVAGLMYQTPSYRSYPVACLKAWIEPVINHRQIWFAFDSQGRAVAYFTWAWLAPDVAHRLEHDPNVLLHYSEWNEGEQLWIMDLVAPYGHAHDVMRYLRDHKFAAQREIRWLRRDEEGAVRHVTIFDRQRHRPPEQAVPHDAHFRLPLSAFAESQRGWLATETEFPS</sequence>
<dbReference type="GO" id="GO:0031640">
    <property type="term" value="P:killing of cells of another organism"/>
    <property type="evidence" value="ECO:0007669"/>
    <property type="project" value="UniProtKB-KW"/>
</dbReference>
<keyword evidence="2" id="KW-0963">Cytoplasm</keyword>
<dbReference type="OrthoDB" id="8596436at2"/>
<protein>
    <recommendedName>
        <fullName evidence="2">RTX toxin-activating lysine-acyltransferase</fullName>
        <ecNumber evidence="2">2.3.1.-</ecNumber>
    </recommendedName>
</protein>
<dbReference type="GO" id="GO:0009404">
    <property type="term" value="P:toxin metabolic process"/>
    <property type="evidence" value="ECO:0007669"/>
    <property type="project" value="UniProtKB-UniRule"/>
</dbReference>
<gene>
    <name evidence="3" type="ORF">SAMN05192549_105328</name>
</gene>
<evidence type="ECO:0000313" key="4">
    <source>
        <dbReference type="Proteomes" id="UP000184339"/>
    </source>
</evidence>
<evidence type="ECO:0000313" key="3">
    <source>
        <dbReference type="EMBL" id="SHN20008.1"/>
    </source>
</evidence>
<comment type="subcellular location">
    <subcellularLocation>
        <location evidence="2">Cytoplasm</location>
    </subcellularLocation>
</comment>
<proteinExistence type="inferred from homology"/>
<evidence type="ECO:0000256" key="2">
    <source>
        <dbReference type="RuleBase" id="RU368102"/>
    </source>
</evidence>
<name>A0A1M7PRM7_9BURK</name>
<dbReference type="AlphaFoldDB" id="A0A1M7PRM7"/>
<dbReference type="STRING" id="551987.SAMN05192549_105328"/>
<dbReference type="RefSeq" id="WP_072785188.1">
    <property type="nucleotide sequence ID" value="NZ_FRCX01000005.1"/>
</dbReference>
<reference evidence="4" key="1">
    <citation type="submission" date="2016-11" db="EMBL/GenBank/DDBJ databases">
        <authorList>
            <person name="Varghese N."/>
            <person name="Submissions S."/>
        </authorList>
    </citation>
    <scope>NUCLEOTIDE SEQUENCE [LARGE SCALE GENOMIC DNA]</scope>
    <source>
        <strain evidence="4">Sac-22</strain>
    </source>
</reference>
<keyword evidence="4" id="KW-1185">Reference proteome</keyword>
<dbReference type="Proteomes" id="UP000184339">
    <property type="component" value="Unassembled WGS sequence"/>
</dbReference>